<reference evidence="8" key="1">
    <citation type="journal article" date="2023" name="Mol. Biol. Evol.">
        <title>Third-Generation Sequencing Reveals the Adaptive Role of the Epigenome in Three Deep-Sea Polychaetes.</title>
        <authorList>
            <person name="Perez M."/>
            <person name="Aroh O."/>
            <person name="Sun Y."/>
            <person name="Lan Y."/>
            <person name="Juniper S.K."/>
            <person name="Young C.R."/>
            <person name="Angers B."/>
            <person name="Qian P.Y."/>
        </authorList>
    </citation>
    <scope>NUCLEOTIDE SEQUENCE</scope>
    <source>
        <strain evidence="8">R07B-5</strain>
    </source>
</reference>
<evidence type="ECO:0000256" key="1">
    <source>
        <dbReference type="ARBA" id="ARBA00022723"/>
    </source>
</evidence>
<evidence type="ECO:0000313" key="8">
    <source>
        <dbReference type="EMBL" id="KAK2185507.1"/>
    </source>
</evidence>
<keyword evidence="3 5" id="KW-0863">Zinc-finger</keyword>
<dbReference type="Gene3D" id="3.30.160.60">
    <property type="entry name" value="Classic Zinc Finger"/>
    <property type="match status" value="3"/>
</dbReference>
<feature type="region of interest" description="Disordered" evidence="6">
    <location>
        <begin position="201"/>
        <end position="264"/>
    </location>
</feature>
<dbReference type="GO" id="GO:0000977">
    <property type="term" value="F:RNA polymerase II transcription regulatory region sequence-specific DNA binding"/>
    <property type="evidence" value="ECO:0007669"/>
    <property type="project" value="TreeGrafter"/>
</dbReference>
<dbReference type="EMBL" id="JAODUO010000232">
    <property type="protein sequence ID" value="KAK2185507.1"/>
    <property type="molecule type" value="Genomic_DNA"/>
</dbReference>
<protein>
    <recommendedName>
        <fullName evidence="7">C2H2-type domain-containing protein</fullName>
    </recommendedName>
</protein>
<feature type="compositionally biased region" description="Polar residues" evidence="6">
    <location>
        <begin position="235"/>
        <end position="244"/>
    </location>
</feature>
<dbReference type="PROSITE" id="PS50157">
    <property type="entry name" value="ZINC_FINGER_C2H2_2"/>
    <property type="match status" value="5"/>
</dbReference>
<evidence type="ECO:0000313" key="9">
    <source>
        <dbReference type="Proteomes" id="UP001209878"/>
    </source>
</evidence>
<name>A0AAD9UDJ2_RIDPI</name>
<sequence length="515" mass="57765">MSPRRTNNGFLSNFDLILPSAVIETCSNLKTGGRACFWAADRKAWTTSELRLHKLHDGSVRISISVTKLGEETDSVDKTTNGKSRNRTNSEGHLKSDGKRSAKRRHRSVTATESTENLKRLTTMFPQKKPKSLPVVEAVKPTNGECLNGVGDNSCESSDTAKQQLDDTSDVVQSAALSLLQLVKEGSQFGLDCVMDSASDRVGVDNRDDTDGNVTGDTDQLLSTTTGDDDDSIDMEQQQQQSDECSLEDDTDTQDMSTTPEWVKKHQSSRKPLVQCRICRLKLKDYRYLFKHLKSRHSDHKDLQTCLEEVQPKQRVPCPICKTPVPANENLSSHIRQCHLPSAPTDISCATCKLSLPNQVALQLHVKKCERRHYLCSKCTTTFSAKGCLEEHMNIDHGIDAMLICDSCHKAFTSRSLLKRHKCRRYNHFCSHCDRGFMWKQTLVKHTKSAHETSVAGKALFQCPSCDRSFCIEGNLTQHIREAHALPFTCSTCNKSFRARSELHEHSCVLFLSNM</sequence>
<dbReference type="Pfam" id="PF00096">
    <property type="entry name" value="zf-C2H2"/>
    <property type="match status" value="1"/>
</dbReference>
<dbReference type="InterPro" id="IPR036236">
    <property type="entry name" value="Znf_C2H2_sf"/>
</dbReference>
<keyword evidence="9" id="KW-1185">Reference proteome</keyword>
<dbReference type="SMART" id="SM00355">
    <property type="entry name" value="ZnF_C2H2"/>
    <property type="match status" value="8"/>
</dbReference>
<dbReference type="SUPFAM" id="SSF57667">
    <property type="entry name" value="beta-beta-alpha zinc fingers"/>
    <property type="match status" value="2"/>
</dbReference>
<feature type="region of interest" description="Disordered" evidence="6">
    <location>
        <begin position="72"/>
        <end position="115"/>
    </location>
</feature>
<dbReference type="AlphaFoldDB" id="A0AAD9UDJ2"/>
<dbReference type="GO" id="GO:0000981">
    <property type="term" value="F:DNA-binding transcription factor activity, RNA polymerase II-specific"/>
    <property type="evidence" value="ECO:0007669"/>
    <property type="project" value="TreeGrafter"/>
</dbReference>
<dbReference type="GO" id="GO:0005634">
    <property type="term" value="C:nucleus"/>
    <property type="evidence" value="ECO:0007669"/>
    <property type="project" value="TreeGrafter"/>
</dbReference>
<keyword evidence="4" id="KW-0862">Zinc</keyword>
<dbReference type="PANTHER" id="PTHR24409">
    <property type="entry name" value="ZINC FINGER PROTEIN 142"/>
    <property type="match status" value="1"/>
</dbReference>
<dbReference type="Proteomes" id="UP001209878">
    <property type="component" value="Unassembled WGS sequence"/>
</dbReference>
<feature type="domain" description="C2H2-type" evidence="7">
    <location>
        <begin position="403"/>
        <end position="428"/>
    </location>
</feature>
<dbReference type="PANTHER" id="PTHR24409:SF295">
    <property type="entry name" value="AZ2-RELATED"/>
    <property type="match status" value="1"/>
</dbReference>
<gene>
    <name evidence="8" type="ORF">NP493_232g02012</name>
</gene>
<dbReference type="GO" id="GO:0008270">
    <property type="term" value="F:zinc ion binding"/>
    <property type="evidence" value="ECO:0007669"/>
    <property type="project" value="UniProtKB-KW"/>
</dbReference>
<evidence type="ECO:0000256" key="2">
    <source>
        <dbReference type="ARBA" id="ARBA00022737"/>
    </source>
</evidence>
<evidence type="ECO:0000256" key="4">
    <source>
        <dbReference type="ARBA" id="ARBA00022833"/>
    </source>
</evidence>
<keyword evidence="1" id="KW-0479">Metal-binding</keyword>
<feature type="compositionally biased region" description="Polar residues" evidence="6">
    <location>
        <begin position="78"/>
        <end position="87"/>
    </location>
</feature>
<organism evidence="8 9">
    <name type="scientific">Ridgeia piscesae</name>
    <name type="common">Tubeworm</name>
    <dbReference type="NCBI Taxonomy" id="27915"/>
    <lineage>
        <taxon>Eukaryota</taxon>
        <taxon>Metazoa</taxon>
        <taxon>Spiralia</taxon>
        <taxon>Lophotrochozoa</taxon>
        <taxon>Annelida</taxon>
        <taxon>Polychaeta</taxon>
        <taxon>Sedentaria</taxon>
        <taxon>Canalipalpata</taxon>
        <taxon>Sabellida</taxon>
        <taxon>Siboglinidae</taxon>
        <taxon>Ridgeia</taxon>
    </lineage>
</organism>
<evidence type="ECO:0000256" key="6">
    <source>
        <dbReference type="SAM" id="MobiDB-lite"/>
    </source>
</evidence>
<dbReference type="PROSITE" id="PS00028">
    <property type="entry name" value="ZINC_FINGER_C2H2_1"/>
    <property type="match status" value="5"/>
</dbReference>
<evidence type="ECO:0000256" key="5">
    <source>
        <dbReference type="PROSITE-ProRule" id="PRU00042"/>
    </source>
</evidence>
<feature type="domain" description="C2H2-type" evidence="7">
    <location>
        <begin position="488"/>
        <end position="506"/>
    </location>
</feature>
<evidence type="ECO:0000259" key="7">
    <source>
        <dbReference type="PROSITE" id="PS50157"/>
    </source>
</evidence>
<feature type="domain" description="C2H2-type" evidence="7">
    <location>
        <begin position="374"/>
        <end position="397"/>
    </location>
</feature>
<dbReference type="InterPro" id="IPR013087">
    <property type="entry name" value="Znf_C2H2_type"/>
</dbReference>
<proteinExistence type="predicted"/>
<keyword evidence="2" id="KW-0677">Repeat</keyword>
<feature type="compositionally biased region" description="Basic and acidic residues" evidence="6">
    <location>
        <begin position="201"/>
        <end position="210"/>
    </location>
</feature>
<feature type="domain" description="C2H2-type" evidence="7">
    <location>
        <begin position="461"/>
        <end position="485"/>
    </location>
</feature>
<evidence type="ECO:0000256" key="3">
    <source>
        <dbReference type="ARBA" id="ARBA00022771"/>
    </source>
</evidence>
<feature type="domain" description="C2H2-type" evidence="7">
    <location>
        <begin position="428"/>
        <end position="456"/>
    </location>
</feature>
<feature type="compositionally biased region" description="Low complexity" evidence="6">
    <location>
        <begin position="212"/>
        <end position="226"/>
    </location>
</feature>
<comment type="caution">
    <text evidence="8">The sequence shown here is derived from an EMBL/GenBank/DDBJ whole genome shotgun (WGS) entry which is preliminary data.</text>
</comment>
<accession>A0AAD9UDJ2</accession>
<feature type="compositionally biased region" description="Basic and acidic residues" evidence="6">
    <location>
        <begin position="88"/>
        <end position="100"/>
    </location>
</feature>